<dbReference type="GO" id="GO:0003677">
    <property type="term" value="F:DNA binding"/>
    <property type="evidence" value="ECO:0007669"/>
    <property type="project" value="UniProtKB-KW"/>
</dbReference>
<protein>
    <submittedName>
        <fullName evidence="6">Crp/FNR family transcriptional regulator</fullName>
    </submittedName>
</protein>
<dbReference type="InterPro" id="IPR000595">
    <property type="entry name" value="cNMP-bd_dom"/>
</dbReference>
<accession>W9B8J6</accession>
<dbReference type="STRING" id="258533.BN977_05827"/>
<dbReference type="Pfam" id="PF13545">
    <property type="entry name" value="HTH_Crp_2"/>
    <property type="match status" value="1"/>
</dbReference>
<keyword evidence="2" id="KW-0238">DNA-binding</keyword>
<dbReference type="PROSITE" id="PS51063">
    <property type="entry name" value="HTH_CRP_2"/>
    <property type="match status" value="1"/>
</dbReference>
<dbReference type="EMBL" id="CCBB010000003">
    <property type="protein sequence ID" value="CDO10986.1"/>
    <property type="molecule type" value="Genomic_DNA"/>
</dbReference>
<feature type="domain" description="HTH crp-type" evidence="5">
    <location>
        <begin position="143"/>
        <end position="216"/>
    </location>
</feature>
<evidence type="ECO:0000256" key="1">
    <source>
        <dbReference type="ARBA" id="ARBA00023015"/>
    </source>
</evidence>
<keyword evidence="7" id="KW-1185">Reference proteome</keyword>
<dbReference type="InterPro" id="IPR014710">
    <property type="entry name" value="RmlC-like_jellyroll"/>
</dbReference>
<comment type="caution">
    <text evidence="6">The sequence shown here is derived from an EMBL/GenBank/DDBJ whole genome shotgun (WGS) entry which is preliminary data.</text>
</comment>
<evidence type="ECO:0000259" key="4">
    <source>
        <dbReference type="PROSITE" id="PS50042"/>
    </source>
</evidence>
<dbReference type="SMART" id="SM00100">
    <property type="entry name" value="cNMP"/>
    <property type="match status" value="1"/>
</dbReference>
<dbReference type="SUPFAM" id="SSF51206">
    <property type="entry name" value="cAMP-binding domain-like"/>
    <property type="match status" value="1"/>
</dbReference>
<dbReference type="InterPro" id="IPR018490">
    <property type="entry name" value="cNMP-bd_dom_sf"/>
</dbReference>
<dbReference type="Gene3D" id="2.60.120.10">
    <property type="entry name" value="Jelly Rolls"/>
    <property type="match status" value="1"/>
</dbReference>
<evidence type="ECO:0000313" key="6">
    <source>
        <dbReference type="EMBL" id="CDO10986.1"/>
    </source>
</evidence>
<name>W9B8J6_MYCCO</name>
<dbReference type="PROSITE" id="PS50042">
    <property type="entry name" value="CNMP_BINDING_3"/>
    <property type="match status" value="1"/>
</dbReference>
<dbReference type="AlphaFoldDB" id="W9B8J6"/>
<dbReference type="Gene3D" id="1.10.10.10">
    <property type="entry name" value="Winged helix-like DNA-binding domain superfamily/Winged helix DNA-binding domain"/>
    <property type="match status" value="1"/>
</dbReference>
<feature type="domain" description="Cyclic nucleotide-binding" evidence="4">
    <location>
        <begin position="5"/>
        <end position="129"/>
    </location>
</feature>
<dbReference type="InterPro" id="IPR036388">
    <property type="entry name" value="WH-like_DNA-bd_sf"/>
</dbReference>
<reference evidence="6" key="2">
    <citation type="submission" date="2014-03" db="EMBL/GenBank/DDBJ databases">
        <authorList>
            <person name="Urmite Genomes"/>
        </authorList>
    </citation>
    <scope>NUCLEOTIDE SEQUENCE</scope>
    <source>
        <strain evidence="6">DSM 44829</strain>
    </source>
</reference>
<sequence>MRSWLFDGQGTEMATHLADICGTAFHLADFPSGHRLFGQGEPGDRVYVIISGLVKMSCTVAHGSEVVRDVKGPGDVVGELSIFDPGPRGESATCQTLVRTGWLTGSSLRRLAHRHPDLTQRWLQALSRQVQERESEIADVVAADVATRVARQIVGLADRFGQHVDPTVHVYHSLTRHEFAQLAGARREAVSQALAKFVERGWLVTTPGGFDVYDLDALRRRAQGAFPDVRRRCPA</sequence>
<evidence type="ECO:0000313" key="7">
    <source>
        <dbReference type="Proteomes" id="UP000028870"/>
    </source>
</evidence>
<reference evidence="6" key="1">
    <citation type="submission" date="2014-03" db="EMBL/GenBank/DDBJ databases">
        <title>Draft Genome Sequence of Mycobacterium cosmeticum DSM 44829.</title>
        <authorList>
            <person name="Croce O."/>
            <person name="Robert C."/>
            <person name="Raoult D."/>
            <person name="Drancourt M."/>
        </authorList>
    </citation>
    <scope>NUCLEOTIDE SEQUENCE [LARGE SCALE GENOMIC DNA]</scope>
    <source>
        <strain evidence="6">DSM 44829</strain>
    </source>
</reference>
<evidence type="ECO:0000256" key="3">
    <source>
        <dbReference type="ARBA" id="ARBA00023163"/>
    </source>
</evidence>
<evidence type="ECO:0000256" key="2">
    <source>
        <dbReference type="ARBA" id="ARBA00023125"/>
    </source>
</evidence>
<dbReference type="Pfam" id="PF00027">
    <property type="entry name" value="cNMP_binding"/>
    <property type="match status" value="1"/>
</dbReference>
<dbReference type="InterPro" id="IPR036390">
    <property type="entry name" value="WH_DNA-bd_sf"/>
</dbReference>
<evidence type="ECO:0000259" key="5">
    <source>
        <dbReference type="PROSITE" id="PS51063"/>
    </source>
</evidence>
<organism evidence="6 7">
    <name type="scientific">Mycolicibacterium cosmeticum</name>
    <dbReference type="NCBI Taxonomy" id="258533"/>
    <lineage>
        <taxon>Bacteria</taxon>
        <taxon>Bacillati</taxon>
        <taxon>Actinomycetota</taxon>
        <taxon>Actinomycetes</taxon>
        <taxon>Mycobacteriales</taxon>
        <taxon>Mycobacteriaceae</taxon>
        <taxon>Mycolicibacterium</taxon>
    </lineage>
</organism>
<dbReference type="eggNOG" id="COG0664">
    <property type="taxonomic scope" value="Bacteria"/>
</dbReference>
<proteinExistence type="predicted"/>
<dbReference type="CDD" id="cd00038">
    <property type="entry name" value="CAP_ED"/>
    <property type="match status" value="1"/>
</dbReference>
<dbReference type="Proteomes" id="UP000028870">
    <property type="component" value="Unassembled WGS sequence"/>
</dbReference>
<dbReference type="InterPro" id="IPR012318">
    <property type="entry name" value="HTH_CRP"/>
</dbReference>
<dbReference type="GO" id="GO:0003700">
    <property type="term" value="F:DNA-binding transcription factor activity"/>
    <property type="evidence" value="ECO:0007669"/>
    <property type="project" value="TreeGrafter"/>
</dbReference>
<dbReference type="PANTHER" id="PTHR24567">
    <property type="entry name" value="CRP FAMILY TRANSCRIPTIONAL REGULATORY PROTEIN"/>
    <property type="match status" value="1"/>
</dbReference>
<keyword evidence="3" id="KW-0804">Transcription</keyword>
<dbReference type="InterPro" id="IPR050397">
    <property type="entry name" value="Env_Response_Regulators"/>
</dbReference>
<dbReference type="GO" id="GO:0005829">
    <property type="term" value="C:cytosol"/>
    <property type="evidence" value="ECO:0007669"/>
    <property type="project" value="TreeGrafter"/>
</dbReference>
<dbReference type="PANTHER" id="PTHR24567:SF74">
    <property type="entry name" value="HTH-TYPE TRANSCRIPTIONAL REGULATOR ARCR"/>
    <property type="match status" value="1"/>
</dbReference>
<keyword evidence="1" id="KW-0805">Transcription regulation</keyword>
<dbReference type="SUPFAM" id="SSF46785">
    <property type="entry name" value="Winged helix' DNA-binding domain"/>
    <property type="match status" value="1"/>
</dbReference>
<gene>
    <name evidence="6" type="ORF">BN977_05827</name>
</gene>